<sequence>MVLSRCLAQKQGHRNFNFILTCPHVLRRLGVLHVVSCEGPVCRCGASWLPQGSMSTARLYSHYATLSSASYAGIGPPSVALRHTFRLECLARAVVRIRRVKSWHSQLAWLLLGMRKPVMMFAIATAPKANLPEPAPPCHLLTSSDPLSTVTVAKQYSTIVCPGCRWSDGASW</sequence>
<reference evidence="1 2" key="1">
    <citation type="journal article" date="2019" name="Nat. Ecol. Evol.">
        <title>Megaphylogeny resolves global patterns of mushroom evolution.</title>
        <authorList>
            <person name="Varga T."/>
            <person name="Krizsan K."/>
            <person name="Foldi C."/>
            <person name="Dima B."/>
            <person name="Sanchez-Garcia M."/>
            <person name="Sanchez-Ramirez S."/>
            <person name="Szollosi G.J."/>
            <person name="Szarkandi J.G."/>
            <person name="Papp V."/>
            <person name="Albert L."/>
            <person name="Andreopoulos W."/>
            <person name="Angelini C."/>
            <person name="Antonin V."/>
            <person name="Barry K.W."/>
            <person name="Bougher N.L."/>
            <person name="Buchanan P."/>
            <person name="Buyck B."/>
            <person name="Bense V."/>
            <person name="Catcheside P."/>
            <person name="Chovatia M."/>
            <person name="Cooper J."/>
            <person name="Damon W."/>
            <person name="Desjardin D."/>
            <person name="Finy P."/>
            <person name="Geml J."/>
            <person name="Haridas S."/>
            <person name="Hughes K."/>
            <person name="Justo A."/>
            <person name="Karasinski D."/>
            <person name="Kautmanova I."/>
            <person name="Kiss B."/>
            <person name="Kocsube S."/>
            <person name="Kotiranta H."/>
            <person name="LaButti K.M."/>
            <person name="Lechner B.E."/>
            <person name="Liimatainen K."/>
            <person name="Lipzen A."/>
            <person name="Lukacs Z."/>
            <person name="Mihaltcheva S."/>
            <person name="Morgado L.N."/>
            <person name="Niskanen T."/>
            <person name="Noordeloos M.E."/>
            <person name="Ohm R.A."/>
            <person name="Ortiz-Santana B."/>
            <person name="Ovrebo C."/>
            <person name="Racz N."/>
            <person name="Riley R."/>
            <person name="Savchenko A."/>
            <person name="Shiryaev A."/>
            <person name="Soop K."/>
            <person name="Spirin V."/>
            <person name="Szebenyi C."/>
            <person name="Tomsovsky M."/>
            <person name="Tulloss R.E."/>
            <person name="Uehling J."/>
            <person name="Grigoriev I.V."/>
            <person name="Vagvolgyi C."/>
            <person name="Papp T."/>
            <person name="Martin F.M."/>
            <person name="Miettinen O."/>
            <person name="Hibbett D.S."/>
            <person name="Nagy L.G."/>
        </authorList>
    </citation>
    <scope>NUCLEOTIDE SEQUENCE [LARGE SCALE GENOMIC DNA]</scope>
    <source>
        <strain evidence="1 2">HHB13444</strain>
    </source>
</reference>
<dbReference type="InParanoid" id="A0A5C3PMP2"/>
<dbReference type="EMBL" id="ML211042">
    <property type="protein sequence ID" value="TFK90582.1"/>
    <property type="molecule type" value="Genomic_DNA"/>
</dbReference>
<dbReference type="Proteomes" id="UP000308197">
    <property type="component" value="Unassembled WGS sequence"/>
</dbReference>
<evidence type="ECO:0000313" key="1">
    <source>
        <dbReference type="EMBL" id="TFK90582.1"/>
    </source>
</evidence>
<protein>
    <submittedName>
        <fullName evidence="1">Uncharacterized protein</fullName>
    </submittedName>
</protein>
<accession>A0A5C3PMP2</accession>
<keyword evidence="2" id="KW-1185">Reference proteome</keyword>
<evidence type="ECO:0000313" key="2">
    <source>
        <dbReference type="Proteomes" id="UP000308197"/>
    </source>
</evidence>
<proteinExistence type="predicted"/>
<gene>
    <name evidence="1" type="ORF">K466DRAFT_379380</name>
</gene>
<name>A0A5C3PMP2_9APHY</name>
<dbReference type="AlphaFoldDB" id="A0A5C3PMP2"/>
<organism evidence="1 2">
    <name type="scientific">Polyporus arcularius HHB13444</name>
    <dbReference type="NCBI Taxonomy" id="1314778"/>
    <lineage>
        <taxon>Eukaryota</taxon>
        <taxon>Fungi</taxon>
        <taxon>Dikarya</taxon>
        <taxon>Basidiomycota</taxon>
        <taxon>Agaricomycotina</taxon>
        <taxon>Agaricomycetes</taxon>
        <taxon>Polyporales</taxon>
        <taxon>Polyporaceae</taxon>
        <taxon>Polyporus</taxon>
    </lineage>
</organism>